<dbReference type="AlphaFoldDB" id="A0A087E7C3"/>
<comment type="caution">
    <text evidence="3">The sequence shown here is derived from an EMBL/GenBank/DDBJ whole genome shotgun (WGS) entry which is preliminary data.</text>
</comment>
<dbReference type="STRING" id="77635.BISU_0149"/>
<feature type="domain" description="DUF4143" evidence="2">
    <location>
        <begin position="230"/>
        <end position="365"/>
    </location>
</feature>
<dbReference type="EMBL" id="JGZR01000006">
    <property type="protein sequence ID" value="KFJ03674.1"/>
    <property type="molecule type" value="Genomic_DNA"/>
</dbReference>
<dbReference type="Proteomes" id="UP000029055">
    <property type="component" value="Unassembled WGS sequence"/>
</dbReference>
<evidence type="ECO:0000313" key="4">
    <source>
        <dbReference type="Proteomes" id="UP000029055"/>
    </source>
</evidence>
<organism evidence="3 4">
    <name type="scientific">Bifidobacterium subtile</name>
    <dbReference type="NCBI Taxonomy" id="77635"/>
    <lineage>
        <taxon>Bacteria</taxon>
        <taxon>Bacillati</taxon>
        <taxon>Actinomycetota</taxon>
        <taxon>Actinomycetes</taxon>
        <taxon>Bifidobacteriales</taxon>
        <taxon>Bifidobacteriaceae</taxon>
        <taxon>Bifidobacterium</taxon>
    </lineage>
</organism>
<dbReference type="RefSeq" id="WP_226839106.1">
    <property type="nucleotide sequence ID" value="NZ_CP062939.1"/>
</dbReference>
<dbReference type="InterPro" id="IPR025420">
    <property type="entry name" value="DUF4143"/>
</dbReference>
<dbReference type="PANTHER" id="PTHR43566">
    <property type="entry name" value="CONSERVED PROTEIN"/>
    <property type="match status" value="1"/>
</dbReference>
<sequence>MSSQYIPRPIAQAILRSKRKVVVLEGARAVGKTMMSKTQLLAQGYAYETLAEPNTYELARTDLNGWLSGLELPVIIDEAQRIRELPLAIKELADGMVPGKPHFVLTGSSVINRSGLDGQDPLARRAERFTMNPLTRREMNLTSTSIIDDLWRREPDTGFEGAVARGELFEMMAAGGFPEYSAQYADYGDWEREKLVADDISIVLGNTISPDEKLDISTALNVLGHLLCVPGGISNASALGNAAGLDRRTVDRYIGIFMRRFLIHMLPNLRTAPNRQSPSRAKIHPVDTSLSVETLLGKGGDPEGNPVTFGMLFESFVVNQIVPAAQWSTIHPDCFYWRESGAHPKEVDLVMLRRNRLVGVEVKSSSTVKREDFAGLSQLAKDRRFFRGYLVYTGSRVLKYPNGLWALPVSALWEPGAFM</sequence>
<accession>A0A087E7C3</accession>
<protein>
    <submittedName>
        <fullName evidence="3">ATPase AAA</fullName>
    </submittedName>
</protein>
<gene>
    <name evidence="3" type="ORF">BISU_0149</name>
</gene>
<evidence type="ECO:0000259" key="2">
    <source>
        <dbReference type="Pfam" id="PF13635"/>
    </source>
</evidence>
<dbReference type="SUPFAM" id="SSF52540">
    <property type="entry name" value="P-loop containing nucleoside triphosphate hydrolases"/>
    <property type="match status" value="1"/>
</dbReference>
<reference evidence="3 4" key="1">
    <citation type="submission" date="2014-03" db="EMBL/GenBank/DDBJ databases">
        <title>Genomics of Bifidobacteria.</title>
        <authorList>
            <person name="Ventura M."/>
            <person name="Milani C."/>
            <person name="Lugli G.A."/>
        </authorList>
    </citation>
    <scope>NUCLEOTIDE SEQUENCE [LARGE SCALE GENOMIC DNA]</scope>
    <source>
        <strain evidence="3 4">LMG 11597</strain>
    </source>
</reference>
<proteinExistence type="predicted"/>
<dbReference type="Pfam" id="PF13173">
    <property type="entry name" value="AAA_14"/>
    <property type="match status" value="1"/>
</dbReference>
<evidence type="ECO:0000313" key="3">
    <source>
        <dbReference type="EMBL" id="KFJ03674.1"/>
    </source>
</evidence>
<dbReference type="InterPro" id="IPR041682">
    <property type="entry name" value="AAA_14"/>
</dbReference>
<name>A0A087E7C3_9BIFI</name>
<dbReference type="PANTHER" id="PTHR43566:SF2">
    <property type="entry name" value="DUF4143 DOMAIN-CONTAINING PROTEIN"/>
    <property type="match status" value="1"/>
</dbReference>
<keyword evidence="4" id="KW-1185">Reference proteome</keyword>
<feature type="domain" description="AAA" evidence="1">
    <location>
        <begin position="19"/>
        <end position="139"/>
    </location>
</feature>
<evidence type="ECO:0000259" key="1">
    <source>
        <dbReference type="Pfam" id="PF13173"/>
    </source>
</evidence>
<dbReference type="Pfam" id="PF13635">
    <property type="entry name" value="DUF4143"/>
    <property type="match status" value="1"/>
</dbReference>
<dbReference type="eggNOG" id="COG1373">
    <property type="taxonomic scope" value="Bacteria"/>
</dbReference>
<dbReference type="InterPro" id="IPR027417">
    <property type="entry name" value="P-loop_NTPase"/>
</dbReference>